<feature type="region of interest" description="Disordered" evidence="1">
    <location>
        <begin position="141"/>
        <end position="166"/>
    </location>
</feature>
<gene>
    <name evidence="2" type="ORF">AUC69_00965</name>
</gene>
<feature type="region of interest" description="Disordered" evidence="1">
    <location>
        <begin position="77"/>
        <end position="110"/>
    </location>
</feature>
<comment type="caution">
    <text evidence="2">The sequence shown here is derived from an EMBL/GenBank/DDBJ whole genome shotgun (WGS) entry which is preliminary data.</text>
</comment>
<reference evidence="2 3" key="1">
    <citation type="journal article" date="2016" name="Environ. Microbiol.">
        <title>New Methyloceanibacter diversity from North Sea sediments includes methanotroph containing solely the soluble methane monooxygenase.</title>
        <authorList>
            <person name="Vekeman B."/>
            <person name="Kerckhof F.M."/>
            <person name="Cremers G."/>
            <person name="de Vos P."/>
            <person name="Vandamme P."/>
            <person name="Boon N."/>
            <person name="Op den Camp H.J."/>
            <person name="Heylen K."/>
        </authorList>
    </citation>
    <scope>NUCLEOTIDE SEQUENCE [LARGE SCALE GENOMIC DNA]</scope>
    <source>
        <strain evidence="2 3">R-67175</strain>
    </source>
</reference>
<feature type="region of interest" description="Disordered" evidence="1">
    <location>
        <begin position="194"/>
        <end position="255"/>
    </location>
</feature>
<keyword evidence="3" id="KW-1185">Reference proteome</keyword>
<dbReference type="Proteomes" id="UP000094472">
    <property type="component" value="Unassembled WGS sequence"/>
</dbReference>
<dbReference type="RefSeq" id="WP_069441035.1">
    <property type="nucleotide sequence ID" value="NZ_LPWF01000013.1"/>
</dbReference>
<accession>A0A1E3W3T6</accession>
<feature type="compositionally biased region" description="Low complexity" evidence="1">
    <location>
        <begin position="153"/>
        <end position="166"/>
    </location>
</feature>
<feature type="compositionally biased region" description="Low complexity" evidence="1">
    <location>
        <begin position="205"/>
        <end position="214"/>
    </location>
</feature>
<evidence type="ECO:0000256" key="1">
    <source>
        <dbReference type="SAM" id="MobiDB-lite"/>
    </source>
</evidence>
<name>A0A1E3W3T6_9HYPH</name>
<dbReference type="AlphaFoldDB" id="A0A1E3W3T6"/>
<evidence type="ECO:0000313" key="2">
    <source>
        <dbReference type="EMBL" id="ODS00463.1"/>
    </source>
</evidence>
<proteinExistence type="predicted"/>
<organism evidence="2 3">
    <name type="scientific">Methyloceanibacter superfactus</name>
    <dbReference type="NCBI Taxonomy" id="1774969"/>
    <lineage>
        <taxon>Bacteria</taxon>
        <taxon>Pseudomonadati</taxon>
        <taxon>Pseudomonadota</taxon>
        <taxon>Alphaproteobacteria</taxon>
        <taxon>Hyphomicrobiales</taxon>
        <taxon>Hyphomicrobiaceae</taxon>
        <taxon>Methyloceanibacter</taxon>
    </lineage>
</organism>
<sequence>MIPSNTVNLPVCALGAGVAHAAALALVLPLMITLPAPGESSTKLVAIPVKIVATAPASVTATPSPADLIGALMDNVGEGDADPAETVSGIADGTPAKSNDDWSNEDGADGNAAEDVAALSEDVTGALPDGSLTETAPAAEVPEADNGMESATQEEPPQEQLPQEEPVPAEVANVDTVMPPLPIRVRRDDTGEAIIQSRPAPSPPVEAAKPVVRRAPPPKRGLFGLAKPPRAPVAKAGDAAPYKGSWESLLGKPAL</sequence>
<evidence type="ECO:0000313" key="3">
    <source>
        <dbReference type="Proteomes" id="UP000094472"/>
    </source>
</evidence>
<protein>
    <submittedName>
        <fullName evidence="2">Uncharacterized protein</fullName>
    </submittedName>
</protein>
<dbReference type="EMBL" id="LPWF01000013">
    <property type="protein sequence ID" value="ODS00463.1"/>
    <property type="molecule type" value="Genomic_DNA"/>
</dbReference>